<comment type="similarity">
    <text evidence="1">Belongs to the peptidase S12 family.</text>
</comment>
<dbReference type="OrthoDB" id="5946976at2759"/>
<reference evidence="4 5" key="1">
    <citation type="submission" date="2015-03" db="EMBL/GenBank/DDBJ databases">
        <title>Genomics and transcriptomics of the oil-accumulating basidiomycete yeast T. oleaginosus allow insights into substrate utilization and the diverse evolutionary trajectories of mating systems in fungi.</title>
        <authorList>
            <consortium name="DOE Joint Genome Institute"/>
            <person name="Kourist R."/>
            <person name="Kracht O."/>
            <person name="Bracharz F."/>
            <person name="Lipzen A."/>
            <person name="Nolan M."/>
            <person name="Ohm R."/>
            <person name="Grigoriev I."/>
            <person name="Sun S."/>
            <person name="Heitman J."/>
            <person name="Bruck T."/>
            <person name="Nowrousian M."/>
        </authorList>
    </citation>
    <scope>NUCLEOTIDE SEQUENCE [LARGE SCALE GENOMIC DNA]</scope>
    <source>
        <strain evidence="4 5">IBC0246</strain>
    </source>
</reference>
<evidence type="ECO:0000256" key="2">
    <source>
        <dbReference type="SAM" id="MobiDB-lite"/>
    </source>
</evidence>
<sequence length="436" mass="47223">MRSGLPRHDYAISGHTLDAEIITKLRYLEPSAEIRQAYQYCNMHYGALAHIVTTLTGIEYVDWVTENVIKPLGLNATYDYDAAEVAEGFAHIGVNYTQCALSEEVRRPDKACMGETKPFGWWVTGSYTKGADAGAGGLMMSARDVGRWLSELLDPQHINPAALALVSTPIIVAEPARPPELGLTTYGAGQAMVNYRGFEVVHHGGFVPGQASEFLRVPSAGVALGIMTNDHTWGDVLASALAWRVLDDLLGLEPIDWEALAVREMWDAIRADPTPTPPTTPEPAPVPGEGTYTHPGYGSFTLTRLPRGKANTTAGEIARALPLLGLRTDAVLYAELDGFLPSHFTLAHWSGAFWNLTNWLVYDRQEQGVVALNPGISWPAVVTEEGLGLFGGFAGAGMDVPPRAPKVKDLKERAEVFFAREGRSALVVQGGPQYSL</sequence>
<name>A0A0J0XRD6_9TREE</name>
<dbReference type="InterPro" id="IPR050491">
    <property type="entry name" value="AmpC-like"/>
</dbReference>
<evidence type="ECO:0000256" key="1">
    <source>
        <dbReference type="ARBA" id="ARBA00038215"/>
    </source>
</evidence>
<gene>
    <name evidence="4" type="ORF">CC85DRAFT_301101</name>
</gene>
<evidence type="ECO:0000259" key="3">
    <source>
        <dbReference type="Pfam" id="PF00144"/>
    </source>
</evidence>
<dbReference type="InterPro" id="IPR001466">
    <property type="entry name" value="Beta-lactam-related"/>
</dbReference>
<dbReference type="Proteomes" id="UP000053611">
    <property type="component" value="Unassembled WGS sequence"/>
</dbReference>
<dbReference type="Gene3D" id="3.40.710.10">
    <property type="entry name" value="DD-peptidase/beta-lactamase superfamily"/>
    <property type="match status" value="1"/>
</dbReference>
<dbReference type="SUPFAM" id="SSF56601">
    <property type="entry name" value="beta-lactamase/transpeptidase-like"/>
    <property type="match status" value="1"/>
</dbReference>
<dbReference type="Pfam" id="PF00144">
    <property type="entry name" value="Beta-lactamase"/>
    <property type="match status" value="1"/>
</dbReference>
<dbReference type="EMBL" id="KQ087192">
    <property type="protein sequence ID" value="KLT43701.1"/>
    <property type="molecule type" value="Genomic_DNA"/>
</dbReference>
<evidence type="ECO:0000313" key="5">
    <source>
        <dbReference type="Proteomes" id="UP000053611"/>
    </source>
</evidence>
<dbReference type="STRING" id="879819.A0A0J0XRD6"/>
<dbReference type="AlphaFoldDB" id="A0A0J0XRD6"/>
<feature type="region of interest" description="Disordered" evidence="2">
    <location>
        <begin position="271"/>
        <end position="291"/>
    </location>
</feature>
<keyword evidence="5" id="KW-1185">Reference proteome</keyword>
<accession>A0A0J0XRD6</accession>
<dbReference type="InterPro" id="IPR012338">
    <property type="entry name" value="Beta-lactam/transpept-like"/>
</dbReference>
<feature type="compositionally biased region" description="Pro residues" evidence="2">
    <location>
        <begin position="274"/>
        <end position="286"/>
    </location>
</feature>
<dbReference type="PANTHER" id="PTHR46825">
    <property type="entry name" value="D-ALANYL-D-ALANINE-CARBOXYPEPTIDASE/ENDOPEPTIDASE AMPH"/>
    <property type="match status" value="1"/>
</dbReference>
<dbReference type="GeneID" id="28985871"/>
<protein>
    <submittedName>
        <fullName evidence="4">Beta-lactamase/transpeptidase-like protein</fullName>
    </submittedName>
</protein>
<proteinExistence type="inferred from homology"/>
<organism evidence="4 5">
    <name type="scientific">Cutaneotrichosporon oleaginosum</name>
    <dbReference type="NCBI Taxonomy" id="879819"/>
    <lineage>
        <taxon>Eukaryota</taxon>
        <taxon>Fungi</taxon>
        <taxon>Dikarya</taxon>
        <taxon>Basidiomycota</taxon>
        <taxon>Agaricomycotina</taxon>
        <taxon>Tremellomycetes</taxon>
        <taxon>Trichosporonales</taxon>
        <taxon>Trichosporonaceae</taxon>
        <taxon>Cutaneotrichosporon</taxon>
    </lineage>
</organism>
<evidence type="ECO:0000313" key="4">
    <source>
        <dbReference type="EMBL" id="KLT43701.1"/>
    </source>
</evidence>
<dbReference type="PANTHER" id="PTHR46825:SF15">
    <property type="entry name" value="BETA-LACTAMASE-RELATED DOMAIN-CONTAINING PROTEIN"/>
    <property type="match status" value="1"/>
</dbReference>
<feature type="domain" description="Beta-lactamase-related" evidence="3">
    <location>
        <begin position="1"/>
        <end position="234"/>
    </location>
</feature>